<dbReference type="GO" id="GO:0030288">
    <property type="term" value="C:outer membrane-bounded periplasmic space"/>
    <property type="evidence" value="ECO:0007669"/>
    <property type="project" value="UniProtKB-ARBA"/>
</dbReference>
<dbReference type="RefSeq" id="WP_142089717.1">
    <property type="nucleotide sequence ID" value="NZ_SZUV01000003.1"/>
</dbReference>
<reference evidence="5 6" key="1">
    <citation type="submission" date="2019-03" db="EMBL/GenBank/DDBJ databases">
        <title>New insights into Acidothiobacillus thiooxidans sulfur metabolism through coupled gene expression, solution geochemistry, microscopy and spectroscopy analyses.</title>
        <authorList>
            <person name="Camacho D."/>
            <person name="Frazao R."/>
            <person name="Fouillen A."/>
            <person name="Nanci A."/>
            <person name="Lang B.F."/>
            <person name="Apte S.C."/>
            <person name="Baron C."/>
            <person name="Warren L.A."/>
        </authorList>
    </citation>
    <scope>NUCLEOTIDE SEQUENCE [LARGE SCALE GENOMIC DNA]</scope>
    <source>
        <strain evidence="5 6">ATCC 19377</strain>
    </source>
</reference>
<accession>A0A543Q005</accession>
<comment type="similarity">
    <text evidence="1">Belongs to the bacterial solute-binding protein 5 family.</text>
</comment>
<dbReference type="PIRSF" id="PIRSF002741">
    <property type="entry name" value="MppA"/>
    <property type="match status" value="1"/>
</dbReference>
<evidence type="ECO:0000259" key="4">
    <source>
        <dbReference type="Pfam" id="PF00496"/>
    </source>
</evidence>
<dbReference type="Gene3D" id="3.40.190.10">
    <property type="entry name" value="Periplasmic binding protein-like II"/>
    <property type="match status" value="1"/>
</dbReference>
<protein>
    <submittedName>
        <fullName evidence="5">Oligopeptide-binding protein AppA</fullName>
    </submittedName>
</protein>
<gene>
    <name evidence="5" type="primary">appA_3</name>
    <name evidence="5" type="ORF">DLNHIDIE_03066</name>
</gene>
<keyword evidence="3" id="KW-0732">Signal</keyword>
<keyword evidence="2" id="KW-0813">Transport</keyword>
<dbReference type="SUPFAM" id="SSF53850">
    <property type="entry name" value="Periplasmic binding protein-like II"/>
    <property type="match status" value="1"/>
</dbReference>
<dbReference type="InterPro" id="IPR000914">
    <property type="entry name" value="SBP_5_dom"/>
</dbReference>
<dbReference type="GO" id="GO:0043190">
    <property type="term" value="C:ATP-binding cassette (ABC) transporter complex"/>
    <property type="evidence" value="ECO:0007669"/>
    <property type="project" value="InterPro"/>
</dbReference>
<proteinExistence type="inferred from homology"/>
<dbReference type="GO" id="GO:0015833">
    <property type="term" value="P:peptide transport"/>
    <property type="evidence" value="ECO:0007669"/>
    <property type="project" value="TreeGrafter"/>
</dbReference>
<evidence type="ECO:0000256" key="1">
    <source>
        <dbReference type="ARBA" id="ARBA00005695"/>
    </source>
</evidence>
<dbReference type="Gene3D" id="3.90.76.10">
    <property type="entry name" value="Dipeptide-binding Protein, Domain 1"/>
    <property type="match status" value="1"/>
</dbReference>
<dbReference type="AlphaFoldDB" id="A0A543Q005"/>
<dbReference type="InterPro" id="IPR039424">
    <property type="entry name" value="SBP_5"/>
</dbReference>
<dbReference type="Pfam" id="PF00496">
    <property type="entry name" value="SBP_bac_5"/>
    <property type="match status" value="1"/>
</dbReference>
<dbReference type="Proteomes" id="UP000315403">
    <property type="component" value="Unassembled WGS sequence"/>
</dbReference>
<dbReference type="PANTHER" id="PTHR30290:SF9">
    <property type="entry name" value="OLIGOPEPTIDE-BINDING PROTEIN APPA"/>
    <property type="match status" value="1"/>
</dbReference>
<dbReference type="Gene3D" id="3.10.105.10">
    <property type="entry name" value="Dipeptide-binding Protein, Domain 3"/>
    <property type="match status" value="1"/>
</dbReference>
<dbReference type="PANTHER" id="PTHR30290">
    <property type="entry name" value="PERIPLASMIC BINDING COMPONENT OF ABC TRANSPORTER"/>
    <property type="match status" value="1"/>
</dbReference>
<sequence length="560" mass="63864">MFFFKIVQLINSSYKIYILSLTGILMITISSIDPFSVATAAPIYGGTIVTVPGVGNAPPAAINDFNPLLSTSFYDSQAAQFMYQPLLWINRELHVDYKLSIAKKIIVGPEHRTFTICFHKFWRWSDGTPVNASDLIYTFELIKKLGPRFPGYDVGGIPNYIKSIDKVNNYEVRIVTTRSVNPTWFEMDGLAMLTPLPEQAWGGDSISYLYDHMTNNKFFNVVDGPFIISQYKSGRYVSFIPNKNFTGHDKPYISHLVLKFLHSSISTYFAMKSGAIQIGDLPASLYKAHNNLPGYRLITVGPSWSFNFLGFNYANKDISFVRNRNIRWAIASAINQKMFIKILGHGYGARAYGVVPSKPERFLSPKAHIVLSKGIYNLQRADVLLRSAGWIMHRDHFRYKNGRKLQFTIYVPASSMRAPILLSAMLRKIGVDVHLRERPFNEIMADFINPLNHHWQAIYMSWGSGYFPTDSMLFKCGGKLNGFHYCDKRFDYLASKLSNSKNINDFYKYQDYFTTQQPVIILPNTKVFVMTAKNIHGLARAFSPLGTFNPQFLWIGKKIK</sequence>
<name>A0A543Q005_ACITH</name>
<organism evidence="5 6">
    <name type="scientific">Acidithiobacillus thiooxidans ATCC 19377</name>
    <dbReference type="NCBI Taxonomy" id="637390"/>
    <lineage>
        <taxon>Bacteria</taxon>
        <taxon>Pseudomonadati</taxon>
        <taxon>Pseudomonadota</taxon>
        <taxon>Acidithiobacillia</taxon>
        <taxon>Acidithiobacillales</taxon>
        <taxon>Acidithiobacillaceae</taxon>
        <taxon>Acidithiobacillus</taxon>
    </lineage>
</organism>
<dbReference type="GO" id="GO:1904680">
    <property type="term" value="F:peptide transmembrane transporter activity"/>
    <property type="evidence" value="ECO:0007669"/>
    <property type="project" value="TreeGrafter"/>
</dbReference>
<evidence type="ECO:0000313" key="6">
    <source>
        <dbReference type="Proteomes" id="UP000315403"/>
    </source>
</evidence>
<evidence type="ECO:0000313" key="5">
    <source>
        <dbReference type="EMBL" id="TQN49657.1"/>
    </source>
</evidence>
<evidence type="ECO:0000256" key="2">
    <source>
        <dbReference type="ARBA" id="ARBA00022448"/>
    </source>
</evidence>
<dbReference type="CDD" id="cd08513">
    <property type="entry name" value="PBP2_thermophilic_Hb8_like"/>
    <property type="match status" value="1"/>
</dbReference>
<comment type="caution">
    <text evidence="5">The sequence shown here is derived from an EMBL/GenBank/DDBJ whole genome shotgun (WGS) entry which is preliminary data.</text>
</comment>
<evidence type="ECO:0000256" key="3">
    <source>
        <dbReference type="ARBA" id="ARBA00022729"/>
    </source>
</evidence>
<feature type="domain" description="Solute-binding protein family 5" evidence="4">
    <location>
        <begin position="109"/>
        <end position="475"/>
    </location>
</feature>
<dbReference type="InterPro" id="IPR030678">
    <property type="entry name" value="Peptide/Ni-bd"/>
</dbReference>
<dbReference type="EMBL" id="SZUV01000003">
    <property type="protein sequence ID" value="TQN49657.1"/>
    <property type="molecule type" value="Genomic_DNA"/>
</dbReference>